<keyword evidence="6" id="KW-1185">Reference proteome</keyword>
<dbReference type="RefSeq" id="WP_243400987.1">
    <property type="nucleotide sequence ID" value="NZ_PVTX01000006.1"/>
</dbReference>
<evidence type="ECO:0000256" key="3">
    <source>
        <dbReference type="SAM" id="Phobius"/>
    </source>
</evidence>
<feature type="compositionally biased region" description="Basic and acidic residues" evidence="2">
    <location>
        <begin position="436"/>
        <end position="447"/>
    </location>
</feature>
<feature type="region of interest" description="Disordered" evidence="2">
    <location>
        <begin position="1"/>
        <end position="23"/>
    </location>
</feature>
<evidence type="ECO:0000313" key="6">
    <source>
        <dbReference type="Proteomes" id="UP000239895"/>
    </source>
</evidence>
<dbReference type="InterPro" id="IPR004474">
    <property type="entry name" value="LytR_CpsA_psr"/>
</dbReference>
<evidence type="ECO:0000256" key="2">
    <source>
        <dbReference type="SAM" id="MobiDB-lite"/>
    </source>
</evidence>
<dbReference type="NCBIfam" id="TIGR00350">
    <property type="entry name" value="lytR_cpsA_psr"/>
    <property type="match status" value="1"/>
</dbReference>
<dbReference type="PANTHER" id="PTHR33392:SF6">
    <property type="entry name" value="POLYISOPRENYL-TEICHOIC ACID--PEPTIDOGLYCAN TEICHOIC ACID TRANSFERASE TAGU"/>
    <property type="match status" value="1"/>
</dbReference>
<evidence type="ECO:0000313" key="5">
    <source>
        <dbReference type="EMBL" id="PRZ06523.1"/>
    </source>
</evidence>
<feature type="region of interest" description="Disordered" evidence="2">
    <location>
        <begin position="373"/>
        <end position="461"/>
    </location>
</feature>
<accession>A0ABX5EEU7</accession>
<feature type="compositionally biased region" description="Acidic residues" evidence="2">
    <location>
        <begin position="418"/>
        <end position="435"/>
    </location>
</feature>
<feature type="compositionally biased region" description="Acidic residues" evidence="2">
    <location>
        <begin position="396"/>
        <end position="411"/>
    </location>
</feature>
<keyword evidence="3" id="KW-1133">Transmembrane helix</keyword>
<evidence type="ECO:0000256" key="1">
    <source>
        <dbReference type="ARBA" id="ARBA00006068"/>
    </source>
</evidence>
<sequence>MNHTPARHVAPRDEPSRGPAHARTLRRHSLTRVVGMVATAAVAFAGVGAATAAVKLTGNIQTVDADAALGTDRPEVVAPEDPSAGAPLNILLLGSDSRGGANAKAADDGTEGARSDTTMIMHISADRARVELMSIPRDTTIDVPACPTSSGGETAPLYGTKFNAAFAQGVLTGGDVESGALCTMKTIETVSDVRMDGFIVVDFAGFEKMIEALDGVEMCIPNDISSKKADNLVLSAGMQTLDGETALKYARARTGEGLGDGSDIGRIGRQQELMAALARTVLGQNLLTDSPKLLQFLGAVTGSLTMSSNLGSIQGLAGLAYSARGLRPDTIAFMTVPWQYDPSNPNNVVLTDEATTVFDNLRHDRPLSDVIAEEKSSDDGADGDGTTSEGGSAGGSEDDAATEGGAEEDTTEGSTADASDEAAADGGEDAATDTEPEPKPTETREAGAEAFTGADVTSVCG</sequence>
<feature type="domain" description="Cell envelope-related transcriptional attenuator" evidence="4">
    <location>
        <begin position="114"/>
        <end position="281"/>
    </location>
</feature>
<proteinExistence type="inferred from homology"/>
<protein>
    <submittedName>
        <fullName evidence="5">LytR family transcriptional attenuator</fullName>
    </submittedName>
</protein>
<comment type="similarity">
    <text evidence="1">Belongs to the LytR/CpsA/Psr (LCP) family.</text>
</comment>
<dbReference type="Proteomes" id="UP000239895">
    <property type="component" value="Unassembled WGS sequence"/>
</dbReference>
<keyword evidence="3" id="KW-0472">Membrane</keyword>
<dbReference type="Gene3D" id="3.40.630.190">
    <property type="entry name" value="LCP protein"/>
    <property type="match status" value="1"/>
</dbReference>
<dbReference type="PANTHER" id="PTHR33392">
    <property type="entry name" value="POLYISOPRENYL-TEICHOIC ACID--PEPTIDOGLYCAN TEICHOIC ACID TRANSFERASE TAGU"/>
    <property type="match status" value="1"/>
</dbReference>
<feature type="transmembrane region" description="Helical" evidence="3">
    <location>
        <begin position="33"/>
        <end position="54"/>
    </location>
</feature>
<reference evidence="5 6" key="1">
    <citation type="submission" date="2018-03" db="EMBL/GenBank/DDBJ databases">
        <title>Comparative analysis of microorganisms from saline springs in Andes Mountain Range, Colombia.</title>
        <authorList>
            <person name="Rubin E."/>
        </authorList>
    </citation>
    <scope>NUCLEOTIDE SEQUENCE [LARGE SCALE GENOMIC DNA]</scope>
    <source>
        <strain evidence="5 6">CG 23</strain>
    </source>
</reference>
<dbReference type="Pfam" id="PF03816">
    <property type="entry name" value="LytR_cpsA_psr"/>
    <property type="match status" value="1"/>
</dbReference>
<dbReference type="EMBL" id="PVTX01000006">
    <property type="protein sequence ID" value="PRZ06523.1"/>
    <property type="molecule type" value="Genomic_DNA"/>
</dbReference>
<name>A0ABX5EEU7_9MICO</name>
<keyword evidence="3" id="KW-0812">Transmembrane</keyword>
<comment type="caution">
    <text evidence="5">The sequence shown here is derived from an EMBL/GenBank/DDBJ whole genome shotgun (WGS) entry which is preliminary data.</text>
</comment>
<gene>
    <name evidence="5" type="ORF">BCL65_106198</name>
</gene>
<dbReference type="InterPro" id="IPR050922">
    <property type="entry name" value="LytR/CpsA/Psr_CW_biosynth"/>
</dbReference>
<evidence type="ECO:0000259" key="4">
    <source>
        <dbReference type="Pfam" id="PF03816"/>
    </source>
</evidence>
<organism evidence="5 6">
    <name type="scientific">Isoptericola halotolerans</name>
    <dbReference type="NCBI Taxonomy" id="300560"/>
    <lineage>
        <taxon>Bacteria</taxon>
        <taxon>Bacillati</taxon>
        <taxon>Actinomycetota</taxon>
        <taxon>Actinomycetes</taxon>
        <taxon>Micrococcales</taxon>
        <taxon>Promicromonosporaceae</taxon>
        <taxon>Isoptericola</taxon>
    </lineage>
</organism>